<dbReference type="GO" id="GO:0005886">
    <property type="term" value="C:plasma membrane"/>
    <property type="evidence" value="ECO:0007669"/>
    <property type="project" value="UniProtKB-SubCell"/>
</dbReference>
<dbReference type="SUPFAM" id="SSF161098">
    <property type="entry name" value="MetI-like"/>
    <property type="match status" value="1"/>
</dbReference>
<comment type="subcellular location">
    <subcellularLocation>
        <location evidence="1">Cell inner membrane</location>
        <topology evidence="1">Multi-pass membrane protein</topology>
    </subcellularLocation>
    <subcellularLocation>
        <location evidence="8">Cell membrane</location>
        <topology evidence="8">Multi-pass membrane protein</topology>
    </subcellularLocation>
</comment>
<protein>
    <submittedName>
        <fullName evidence="10">Putative 2-aminoethylphosphonate transport system permease protein PhnV</fullName>
    </submittedName>
</protein>
<keyword evidence="2 8" id="KW-0813">Transport</keyword>
<name>A0A0H2MAS7_VARPD</name>
<evidence type="ECO:0000256" key="7">
    <source>
        <dbReference type="ARBA" id="ARBA00023136"/>
    </source>
</evidence>
<feature type="transmembrane region" description="Helical" evidence="8">
    <location>
        <begin position="139"/>
        <end position="160"/>
    </location>
</feature>
<evidence type="ECO:0000256" key="5">
    <source>
        <dbReference type="ARBA" id="ARBA00022692"/>
    </source>
</evidence>
<keyword evidence="5 8" id="KW-0812">Transmembrane</keyword>
<feature type="transmembrane region" description="Helical" evidence="8">
    <location>
        <begin position="104"/>
        <end position="127"/>
    </location>
</feature>
<dbReference type="GO" id="GO:0055085">
    <property type="term" value="P:transmembrane transport"/>
    <property type="evidence" value="ECO:0007669"/>
    <property type="project" value="InterPro"/>
</dbReference>
<evidence type="ECO:0000259" key="9">
    <source>
        <dbReference type="PROSITE" id="PS50928"/>
    </source>
</evidence>
<evidence type="ECO:0000313" key="10">
    <source>
        <dbReference type="EMBL" id="KLN57782.1"/>
    </source>
</evidence>
<evidence type="ECO:0000256" key="1">
    <source>
        <dbReference type="ARBA" id="ARBA00004429"/>
    </source>
</evidence>
<reference evidence="10 11" key="1">
    <citation type="submission" date="2015-03" db="EMBL/GenBank/DDBJ databases">
        <title>Genome sequence of Variovorax paradoxus TBEA6.</title>
        <authorList>
            <person name="Poehlein A."/>
            <person name="Schuldes J."/>
            <person name="Wuebbeler J.H."/>
            <person name="Hiessl S."/>
            <person name="Steinbuechel A."/>
            <person name="Daniel R."/>
        </authorList>
    </citation>
    <scope>NUCLEOTIDE SEQUENCE [LARGE SCALE GENOMIC DNA]</scope>
    <source>
        <strain evidence="10 11">TBEA6</strain>
    </source>
</reference>
<comment type="similarity">
    <text evidence="8">Belongs to the binding-protein-dependent transport system permease family.</text>
</comment>
<feature type="transmembrane region" description="Helical" evidence="8">
    <location>
        <begin position="181"/>
        <end position="206"/>
    </location>
</feature>
<dbReference type="CDD" id="cd06261">
    <property type="entry name" value="TM_PBP2"/>
    <property type="match status" value="1"/>
</dbReference>
<dbReference type="EMBL" id="JZWI01000006">
    <property type="protein sequence ID" value="KLN57782.1"/>
    <property type="molecule type" value="Genomic_DNA"/>
</dbReference>
<evidence type="ECO:0000256" key="6">
    <source>
        <dbReference type="ARBA" id="ARBA00022989"/>
    </source>
</evidence>
<evidence type="ECO:0000256" key="3">
    <source>
        <dbReference type="ARBA" id="ARBA00022475"/>
    </source>
</evidence>
<dbReference type="Proteomes" id="UP000035170">
    <property type="component" value="Unassembled WGS sequence"/>
</dbReference>
<keyword evidence="3" id="KW-1003">Cell membrane</keyword>
<evidence type="ECO:0000256" key="4">
    <source>
        <dbReference type="ARBA" id="ARBA00022519"/>
    </source>
</evidence>
<feature type="transmembrane region" description="Helical" evidence="8">
    <location>
        <begin position="12"/>
        <end position="38"/>
    </location>
</feature>
<dbReference type="PANTHER" id="PTHR43357">
    <property type="entry name" value="INNER MEMBRANE ABC TRANSPORTER PERMEASE PROTEIN YDCV"/>
    <property type="match status" value="1"/>
</dbReference>
<dbReference type="AlphaFoldDB" id="A0A0H2MAS7"/>
<keyword evidence="4" id="KW-0997">Cell inner membrane</keyword>
<proteinExistence type="inferred from homology"/>
<keyword evidence="6 8" id="KW-1133">Transmembrane helix</keyword>
<evidence type="ECO:0000256" key="8">
    <source>
        <dbReference type="RuleBase" id="RU363032"/>
    </source>
</evidence>
<dbReference type="InterPro" id="IPR035906">
    <property type="entry name" value="MetI-like_sf"/>
</dbReference>
<accession>A0A0H2MAS7</accession>
<feature type="domain" description="ABC transmembrane type-1" evidence="9">
    <location>
        <begin position="69"/>
        <end position="257"/>
    </location>
</feature>
<comment type="caution">
    <text evidence="10">The sequence shown here is derived from an EMBL/GenBank/DDBJ whole genome shotgun (WGS) entry which is preliminary data.</text>
</comment>
<organism evidence="10 11">
    <name type="scientific">Variovorax paradoxus</name>
    <dbReference type="NCBI Taxonomy" id="34073"/>
    <lineage>
        <taxon>Bacteria</taxon>
        <taxon>Pseudomonadati</taxon>
        <taxon>Pseudomonadota</taxon>
        <taxon>Betaproteobacteria</taxon>
        <taxon>Burkholderiales</taxon>
        <taxon>Comamonadaceae</taxon>
        <taxon>Variovorax</taxon>
    </lineage>
</organism>
<keyword evidence="7 8" id="KW-0472">Membrane</keyword>
<gene>
    <name evidence="10" type="primary">phnV1</name>
    <name evidence="10" type="ORF">VPARA_12950</name>
</gene>
<dbReference type="Gene3D" id="1.10.3720.10">
    <property type="entry name" value="MetI-like"/>
    <property type="match status" value="1"/>
</dbReference>
<feature type="transmembrane region" description="Helical" evidence="8">
    <location>
        <begin position="73"/>
        <end position="92"/>
    </location>
</feature>
<evidence type="ECO:0000313" key="11">
    <source>
        <dbReference type="Proteomes" id="UP000035170"/>
    </source>
</evidence>
<feature type="transmembrane region" description="Helical" evidence="8">
    <location>
        <begin position="239"/>
        <end position="261"/>
    </location>
</feature>
<dbReference type="PATRIC" id="fig|34073.19.peg.1317"/>
<dbReference type="PROSITE" id="PS50928">
    <property type="entry name" value="ABC_TM1"/>
    <property type="match status" value="1"/>
</dbReference>
<dbReference type="InterPro" id="IPR000515">
    <property type="entry name" value="MetI-like"/>
</dbReference>
<dbReference type="Pfam" id="PF00528">
    <property type="entry name" value="BPD_transp_1"/>
    <property type="match status" value="1"/>
</dbReference>
<dbReference type="RefSeq" id="WP_047783776.1">
    <property type="nucleotide sequence ID" value="NZ_JZWI01000006.1"/>
</dbReference>
<evidence type="ECO:0000256" key="2">
    <source>
        <dbReference type="ARBA" id="ARBA00022448"/>
    </source>
</evidence>
<sequence>MKIRSSLPLPLRVAGPLLIIILLAFVLLPVVVVTIAAFNEKAILAFPPESYSLKWFARVFSYPDFQEGFRSSMVVTGWSSFLALVIGTCLSIAVKRLEFRGKQLLLAILHSPLVVPHFTLGLGLLILVSQTSVQRGYGIVILCHVMLVLPFVLRSVYVSMENLDERLEQAAASLGGSPVKVLFTVTVPLLAPGLFGGWLFAAIMSFSEFTASLFVTTQDTQTLPVAMYNYVREFADPTLAALSAVYIAVTAALLAFANYFLGLGKVLNIEDNH</sequence>
<dbReference type="PANTHER" id="PTHR43357:SF4">
    <property type="entry name" value="INNER MEMBRANE ABC TRANSPORTER PERMEASE PROTEIN YDCV"/>
    <property type="match status" value="1"/>
</dbReference>
<keyword evidence="11" id="KW-1185">Reference proteome</keyword>